<protein>
    <submittedName>
        <fullName evidence="1">Uncharacterized protein</fullName>
    </submittedName>
</protein>
<accession>A0ABR8J4V0</accession>
<sequence length="109" mass="11237">MAVPTIAEVFGSGASQTATTITIAKADLPGLTASSSNTAESLLVGIILAAQAFLTQAAFGANIDQSTYIESGFPSFTNRGTNNDSYRVDQLTISLAKLDSGATLDPDDY</sequence>
<keyword evidence="2" id="KW-1185">Reference proteome</keyword>
<proteinExistence type="predicted"/>
<evidence type="ECO:0000313" key="2">
    <source>
        <dbReference type="Proteomes" id="UP000660381"/>
    </source>
</evidence>
<evidence type="ECO:0000313" key="1">
    <source>
        <dbReference type="EMBL" id="MBD2692640.1"/>
    </source>
</evidence>
<name>A0ABR8J4V0_9NOST</name>
<gene>
    <name evidence="1" type="ORF">H6G68_12880</name>
</gene>
<organism evidence="1 2">
    <name type="scientific">Anabaena catenula FACHB-362</name>
    <dbReference type="NCBI Taxonomy" id="2692877"/>
    <lineage>
        <taxon>Bacteria</taxon>
        <taxon>Bacillati</taxon>
        <taxon>Cyanobacteriota</taxon>
        <taxon>Cyanophyceae</taxon>
        <taxon>Nostocales</taxon>
        <taxon>Nostocaceae</taxon>
        <taxon>Anabaena</taxon>
    </lineage>
</organism>
<dbReference type="EMBL" id="JACJTQ010000017">
    <property type="protein sequence ID" value="MBD2692640.1"/>
    <property type="molecule type" value="Genomic_DNA"/>
</dbReference>
<dbReference type="Proteomes" id="UP000660381">
    <property type="component" value="Unassembled WGS sequence"/>
</dbReference>
<comment type="caution">
    <text evidence="1">The sequence shown here is derived from an EMBL/GenBank/DDBJ whole genome shotgun (WGS) entry which is preliminary data.</text>
</comment>
<reference evidence="1 2" key="1">
    <citation type="journal article" date="2020" name="ISME J.">
        <title>Comparative genomics reveals insights into cyanobacterial evolution and habitat adaptation.</title>
        <authorList>
            <person name="Chen M.Y."/>
            <person name="Teng W.K."/>
            <person name="Zhao L."/>
            <person name="Hu C.X."/>
            <person name="Zhou Y.K."/>
            <person name="Han B.P."/>
            <person name="Song L.R."/>
            <person name="Shu W.S."/>
        </authorList>
    </citation>
    <scope>NUCLEOTIDE SEQUENCE [LARGE SCALE GENOMIC DNA]</scope>
    <source>
        <strain evidence="1 2">FACHB-362</strain>
    </source>
</reference>
<dbReference type="RefSeq" id="WP_190907009.1">
    <property type="nucleotide sequence ID" value="NZ_JACJTQ010000017.1"/>
</dbReference>